<comment type="subunit">
    <text evidence="6">Homodimer.</text>
</comment>
<dbReference type="PANTHER" id="PTHR32315:SF3">
    <property type="entry name" value="ADENINE PHOSPHORIBOSYLTRANSFERASE"/>
    <property type="match status" value="1"/>
</dbReference>
<evidence type="ECO:0000256" key="10">
    <source>
        <dbReference type="ARBA" id="ARBA00022679"/>
    </source>
</evidence>
<comment type="similarity">
    <text evidence="5">Belongs to the purine/pyrimidine phosphoribosyltransferase family.</text>
</comment>
<protein>
    <recommendedName>
        <fullName evidence="7">adenine phosphoribosyltransferase</fullName>
        <ecNumber evidence="7">2.4.2.7</ecNumber>
    </recommendedName>
</protein>
<dbReference type="HAMAP" id="MF_00004">
    <property type="entry name" value="Aden_phosphoribosyltr"/>
    <property type="match status" value="1"/>
</dbReference>
<comment type="pathway">
    <text evidence="4">Purine metabolism; AMP biosynthesis via salvage pathway; AMP from adenine: step 1/1.</text>
</comment>
<dbReference type="GO" id="GO:0044209">
    <property type="term" value="P:AMP salvage"/>
    <property type="evidence" value="ECO:0007669"/>
    <property type="project" value="UniProtKB-UniPathway"/>
</dbReference>
<comment type="function">
    <text evidence="2">Catalyzes a salvage reaction resulting in the formation of AMP, that is energically less costly than de novo synthesis.</text>
</comment>
<evidence type="ECO:0000256" key="8">
    <source>
        <dbReference type="ARBA" id="ARBA00022490"/>
    </source>
</evidence>
<evidence type="ECO:0000256" key="9">
    <source>
        <dbReference type="ARBA" id="ARBA00022676"/>
    </source>
</evidence>
<accession>A0A0J0XPX9</accession>
<dbReference type="InterPro" id="IPR029057">
    <property type="entry name" value="PRTase-like"/>
</dbReference>
<feature type="domain" description="Phosphoribosyltransferase" evidence="12">
    <location>
        <begin position="38"/>
        <end position="152"/>
    </location>
</feature>
<keyword evidence="11" id="KW-0660">Purine salvage</keyword>
<dbReference type="GO" id="GO:0006166">
    <property type="term" value="P:purine ribonucleoside salvage"/>
    <property type="evidence" value="ECO:0007669"/>
    <property type="project" value="UniProtKB-KW"/>
</dbReference>
<keyword evidence="9 13" id="KW-0328">Glycosyltransferase</keyword>
<evidence type="ECO:0000256" key="3">
    <source>
        <dbReference type="ARBA" id="ARBA00004496"/>
    </source>
</evidence>
<evidence type="ECO:0000256" key="4">
    <source>
        <dbReference type="ARBA" id="ARBA00004659"/>
    </source>
</evidence>
<keyword evidence="10 13" id="KW-0808">Transferase</keyword>
<reference evidence="13 14" key="1">
    <citation type="submission" date="2015-03" db="EMBL/GenBank/DDBJ databases">
        <title>Genomics and transcriptomics of the oil-accumulating basidiomycete yeast T. oleaginosus allow insights into substrate utilization and the diverse evolutionary trajectories of mating systems in fungi.</title>
        <authorList>
            <consortium name="DOE Joint Genome Institute"/>
            <person name="Kourist R."/>
            <person name="Kracht O."/>
            <person name="Bracharz F."/>
            <person name="Lipzen A."/>
            <person name="Nolan M."/>
            <person name="Ohm R."/>
            <person name="Grigoriev I."/>
            <person name="Sun S."/>
            <person name="Heitman J."/>
            <person name="Bruck T."/>
            <person name="Nowrousian M."/>
        </authorList>
    </citation>
    <scope>NUCLEOTIDE SEQUENCE [LARGE SCALE GENOMIC DNA]</scope>
    <source>
        <strain evidence="13 14">IBC0246</strain>
    </source>
</reference>
<dbReference type="EC" id="2.4.2.7" evidence="7"/>
<evidence type="ECO:0000256" key="7">
    <source>
        <dbReference type="ARBA" id="ARBA00011893"/>
    </source>
</evidence>
<dbReference type="NCBIfam" id="NF002636">
    <property type="entry name" value="PRK02304.1-5"/>
    <property type="match status" value="1"/>
</dbReference>
<dbReference type="UniPathway" id="UPA00588">
    <property type="reaction ID" value="UER00646"/>
</dbReference>
<sequence length="179" mass="19435">MSDVSYLKSQLGVHAGFPKEGITFIDIFPLLRDPFTFEMLITHFLSHIAQVHPGVKPDVIVGLDARGFLFGPIIAMRLGAAFVPVRKVGKLPGECNVAEYTKEYGVDRFEMQKDAIKPGQTVIVVDDLIATGGSAAAAGELIRKAGGKTLEYLFVVGLPFLHGADKLDAPSYWMVEAED</sequence>
<dbReference type="AlphaFoldDB" id="A0A0J0XPX9"/>
<evidence type="ECO:0000256" key="1">
    <source>
        <dbReference type="ARBA" id="ARBA00000868"/>
    </source>
</evidence>
<dbReference type="RefSeq" id="XP_018279639.1">
    <property type="nucleotide sequence ID" value="XM_018422913.1"/>
</dbReference>
<evidence type="ECO:0000313" key="14">
    <source>
        <dbReference type="Proteomes" id="UP000053611"/>
    </source>
</evidence>
<keyword evidence="14" id="KW-1185">Reference proteome</keyword>
<dbReference type="STRING" id="879819.A0A0J0XPX9"/>
<name>A0A0J0XPX9_9TREE</name>
<evidence type="ECO:0000256" key="11">
    <source>
        <dbReference type="ARBA" id="ARBA00022726"/>
    </source>
</evidence>
<dbReference type="GO" id="GO:0006168">
    <property type="term" value="P:adenine salvage"/>
    <property type="evidence" value="ECO:0007669"/>
    <property type="project" value="InterPro"/>
</dbReference>
<organism evidence="13 14">
    <name type="scientific">Cutaneotrichosporon oleaginosum</name>
    <dbReference type="NCBI Taxonomy" id="879819"/>
    <lineage>
        <taxon>Eukaryota</taxon>
        <taxon>Fungi</taxon>
        <taxon>Dikarya</taxon>
        <taxon>Basidiomycota</taxon>
        <taxon>Agaricomycotina</taxon>
        <taxon>Tremellomycetes</taxon>
        <taxon>Trichosporonales</taxon>
        <taxon>Trichosporonaceae</taxon>
        <taxon>Cutaneotrichosporon</taxon>
    </lineage>
</organism>
<dbReference type="InterPro" id="IPR050054">
    <property type="entry name" value="UPRTase/APRTase"/>
</dbReference>
<proteinExistence type="inferred from homology"/>
<evidence type="ECO:0000256" key="6">
    <source>
        <dbReference type="ARBA" id="ARBA00011738"/>
    </source>
</evidence>
<dbReference type="PANTHER" id="PTHR32315">
    <property type="entry name" value="ADENINE PHOSPHORIBOSYLTRANSFERASE"/>
    <property type="match status" value="1"/>
</dbReference>
<dbReference type="FunFam" id="3.40.50.2020:FF:000004">
    <property type="entry name" value="Adenine phosphoribosyltransferase"/>
    <property type="match status" value="1"/>
</dbReference>
<dbReference type="CDD" id="cd06223">
    <property type="entry name" value="PRTases_typeI"/>
    <property type="match status" value="1"/>
</dbReference>
<evidence type="ECO:0000259" key="12">
    <source>
        <dbReference type="Pfam" id="PF00156"/>
    </source>
</evidence>
<dbReference type="GeneID" id="28983516"/>
<evidence type="ECO:0000313" key="13">
    <source>
        <dbReference type="EMBL" id="KLT43148.1"/>
    </source>
</evidence>
<dbReference type="InterPro" id="IPR000836">
    <property type="entry name" value="PRTase_dom"/>
</dbReference>
<evidence type="ECO:0000256" key="5">
    <source>
        <dbReference type="ARBA" id="ARBA00008391"/>
    </source>
</evidence>
<dbReference type="GO" id="GO:0016208">
    <property type="term" value="F:AMP binding"/>
    <property type="evidence" value="ECO:0007669"/>
    <property type="project" value="TreeGrafter"/>
</dbReference>
<dbReference type="EMBL" id="KQ087198">
    <property type="protein sequence ID" value="KLT43148.1"/>
    <property type="molecule type" value="Genomic_DNA"/>
</dbReference>
<comment type="subcellular location">
    <subcellularLocation>
        <location evidence="3">Cytoplasm</location>
    </subcellularLocation>
</comment>
<dbReference type="InterPro" id="IPR005764">
    <property type="entry name" value="Ade_phspho_trans"/>
</dbReference>
<dbReference type="GO" id="GO:0005737">
    <property type="term" value="C:cytoplasm"/>
    <property type="evidence" value="ECO:0007669"/>
    <property type="project" value="UniProtKB-SubCell"/>
</dbReference>
<dbReference type="Proteomes" id="UP000053611">
    <property type="component" value="Unassembled WGS sequence"/>
</dbReference>
<gene>
    <name evidence="13" type="ORF">CC85DRAFT_284902</name>
</gene>
<dbReference type="GO" id="GO:0003999">
    <property type="term" value="F:adenine phosphoribosyltransferase activity"/>
    <property type="evidence" value="ECO:0007669"/>
    <property type="project" value="UniProtKB-EC"/>
</dbReference>
<dbReference type="SUPFAM" id="SSF53271">
    <property type="entry name" value="PRTase-like"/>
    <property type="match status" value="1"/>
</dbReference>
<comment type="catalytic activity">
    <reaction evidence="1">
        <text>AMP + diphosphate = 5-phospho-alpha-D-ribose 1-diphosphate + adenine</text>
        <dbReference type="Rhea" id="RHEA:16609"/>
        <dbReference type="ChEBI" id="CHEBI:16708"/>
        <dbReference type="ChEBI" id="CHEBI:33019"/>
        <dbReference type="ChEBI" id="CHEBI:58017"/>
        <dbReference type="ChEBI" id="CHEBI:456215"/>
        <dbReference type="EC" id="2.4.2.7"/>
    </reaction>
</comment>
<evidence type="ECO:0000256" key="2">
    <source>
        <dbReference type="ARBA" id="ARBA00003968"/>
    </source>
</evidence>
<dbReference type="GO" id="GO:0002055">
    <property type="term" value="F:adenine binding"/>
    <property type="evidence" value="ECO:0007669"/>
    <property type="project" value="TreeGrafter"/>
</dbReference>
<dbReference type="Gene3D" id="3.40.50.2020">
    <property type="match status" value="1"/>
</dbReference>
<dbReference type="OrthoDB" id="363185at2759"/>
<dbReference type="Pfam" id="PF00156">
    <property type="entry name" value="Pribosyltran"/>
    <property type="match status" value="1"/>
</dbReference>
<keyword evidence="8" id="KW-0963">Cytoplasm</keyword>